<dbReference type="Proteomes" id="UP000604046">
    <property type="component" value="Unassembled WGS sequence"/>
</dbReference>
<name>A0A812TPF4_9DINO</name>
<feature type="zinc finger region" description="C3H1-type" evidence="1">
    <location>
        <begin position="167"/>
        <end position="189"/>
    </location>
</feature>
<protein>
    <recommendedName>
        <fullName evidence="3">C3H1-type domain-containing protein</fullName>
    </recommendedName>
</protein>
<dbReference type="PROSITE" id="PS50103">
    <property type="entry name" value="ZF_C3H1"/>
    <property type="match status" value="1"/>
</dbReference>
<keyword evidence="1" id="KW-0479">Metal-binding</keyword>
<dbReference type="EMBL" id="CAJNDS010002584">
    <property type="protein sequence ID" value="CAE7534477.1"/>
    <property type="molecule type" value="Genomic_DNA"/>
</dbReference>
<comment type="caution">
    <text evidence="4">The sequence shown here is derived from an EMBL/GenBank/DDBJ whole genome shotgun (WGS) entry which is preliminary data.</text>
</comment>
<feature type="domain" description="C3H1-type" evidence="3">
    <location>
        <begin position="167"/>
        <end position="189"/>
    </location>
</feature>
<evidence type="ECO:0000256" key="2">
    <source>
        <dbReference type="SAM" id="MobiDB-lite"/>
    </source>
</evidence>
<feature type="region of interest" description="Disordered" evidence="2">
    <location>
        <begin position="138"/>
        <end position="157"/>
    </location>
</feature>
<accession>A0A812TPF4</accession>
<dbReference type="OrthoDB" id="442559at2759"/>
<organism evidence="4 5">
    <name type="scientific">Symbiodinium natans</name>
    <dbReference type="NCBI Taxonomy" id="878477"/>
    <lineage>
        <taxon>Eukaryota</taxon>
        <taxon>Sar</taxon>
        <taxon>Alveolata</taxon>
        <taxon>Dinophyceae</taxon>
        <taxon>Suessiales</taxon>
        <taxon>Symbiodiniaceae</taxon>
        <taxon>Symbiodinium</taxon>
    </lineage>
</organism>
<keyword evidence="1" id="KW-0863">Zinc-finger</keyword>
<dbReference type="InterPro" id="IPR000571">
    <property type="entry name" value="Znf_CCCH"/>
</dbReference>
<keyword evidence="5" id="KW-1185">Reference proteome</keyword>
<feature type="compositionally biased region" description="Acidic residues" evidence="2">
    <location>
        <begin position="119"/>
        <end position="130"/>
    </location>
</feature>
<sequence length="460" mass="49081">MKLDTPYNPLLTAPADLNHAPGFLQRTLAGALPTPSQNSPQGGLLPISPVAVIHGRRVVQTPVGTPSPSGACKIAQAGTAATTAFTACVMAAPSPTRALAIPRTCIPNEDLPASQQAEQMDDDEDDDSDDQIVPVHLRNPEDAPKAPVGALHPSLGSEGHDEGGCKRCCFFPRGRCTNGYNCEFCHYEHEKRKRKNKKKIKKKDGTPMAGAMFHPLDMRPQQMPVAQVPPAPLVLSQALPMQACVQSYTGYPPDADRPVKPLLSVQPVQTYPGPPAEQAVPGQHIIYGPTVGATDGPVQAVPTIVMTSQPSQQMPAQPVVAQQHLPPPQPMPHTMVPPPPLPHAVPSMPQTMPQTMPHTMAQTMPAQQLPPVGTLPPHVQQHMPAHATAPAAFSPYQYPPYQPPPHYQAYGNVLDPTPPPPMQSPKLGQAGFQAFMMPPPTGSPRLPMDMTPMLGMQAAA</sequence>
<keyword evidence="1" id="KW-0862">Zinc</keyword>
<evidence type="ECO:0000313" key="4">
    <source>
        <dbReference type="EMBL" id="CAE7534477.1"/>
    </source>
</evidence>
<evidence type="ECO:0000256" key="1">
    <source>
        <dbReference type="PROSITE-ProRule" id="PRU00723"/>
    </source>
</evidence>
<feature type="region of interest" description="Disordered" evidence="2">
    <location>
        <begin position="113"/>
        <end position="132"/>
    </location>
</feature>
<reference evidence="4" key="1">
    <citation type="submission" date="2021-02" db="EMBL/GenBank/DDBJ databases">
        <authorList>
            <person name="Dougan E. K."/>
            <person name="Rhodes N."/>
            <person name="Thang M."/>
            <person name="Chan C."/>
        </authorList>
    </citation>
    <scope>NUCLEOTIDE SEQUENCE</scope>
</reference>
<dbReference type="AlphaFoldDB" id="A0A812TPF4"/>
<gene>
    <name evidence="4" type="ORF">SNAT2548_LOCUS29951</name>
</gene>
<dbReference type="GO" id="GO:0008270">
    <property type="term" value="F:zinc ion binding"/>
    <property type="evidence" value="ECO:0007669"/>
    <property type="project" value="UniProtKB-KW"/>
</dbReference>
<evidence type="ECO:0000259" key="3">
    <source>
        <dbReference type="PROSITE" id="PS50103"/>
    </source>
</evidence>
<evidence type="ECO:0000313" key="5">
    <source>
        <dbReference type="Proteomes" id="UP000604046"/>
    </source>
</evidence>
<proteinExistence type="predicted"/>